<evidence type="ECO:0000313" key="3">
    <source>
        <dbReference type="WBParaSite" id="Minc3s00272g09106"/>
    </source>
</evidence>
<organism evidence="2 3">
    <name type="scientific">Meloidogyne incognita</name>
    <name type="common">Southern root-knot nematode worm</name>
    <name type="synonym">Oxyuris incognita</name>
    <dbReference type="NCBI Taxonomy" id="6306"/>
    <lineage>
        <taxon>Eukaryota</taxon>
        <taxon>Metazoa</taxon>
        <taxon>Ecdysozoa</taxon>
        <taxon>Nematoda</taxon>
        <taxon>Chromadorea</taxon>
        <taxon>Rhabditida</taxon>
        <taxon>Tylenchina</taxon>
        <taxon>Tylenchomorpha</taxon>
        <taxon>Tylenchoidea</taxon>
        <taxon>Meloidogynidae</taxon>
        <taxon>Meloidogyninae</taxon>
        <taxon>Meloidogyne</taxon>
        <taxon>Meloidogyne incognita group</taxon>
    </lineage>
</organism>
<protein>
    <submittedName>
        <fullName evidence="3">Uncharacterized protein</fullName>
    </submittedName>
</protein>
<proteinExistence type="predicted"/>
<name>A0A914L4M8_MELIC</name>
<feature type="transmembrane region" description="Helical" evidence="1">
    <location>
        <begin position="27"/>
        <end position="53"/>
    </location>
</feature>
<evidence type="ECO:0000256" key="1">
    <source>
        <dbReference type="SAM" id="Phobius"/>
    </source>
</evidence>
<dbReference type="AlphaFoldDB" id="A0A914L4M8"/>
<keyword evidence="1" id="KW-0812">Transmembrane</keyword>
<keyword evidence="1" id="KW-1133">Transmembrane helix</keyword>
<dbReference type="WBParaSite" id="Minc3s00272g09106">
    <property type="protein sequence ID" value="Minc3s00272g09106"/>
    <property type="gene ID" value="Minc3s00272g09106"/>
</dbReference>
<dbReference type="Proteomes" id="UP000887563">
    <property type="component" value="Unplaced"/>
</dbReference>
<keyword evidence="1" id="KW-0472">Membrane</keyword>
<sequence length="91" mass="9828">MLLSSSPSSCMTIGLDRNMVSISTSLYITWIIKIIASILVPSSASIFNIWVALPTWNPSLDQGSICIPVSIVSLTSAFMTATCQFKAKNKN</sequence>
<reference evidence="3" key="1">
    <citation type="submission" date="2022-11" db="UniProtKB">
        <authorList>
            <consortium name="WormBaseParasite"/>
        </authorList>
    </citation>
    <scope>IDENTIFICATION</scope>
</reference>
<evidence type="ECO:0000313" key="2">
    <source>
        <dbReference type="Proteomes" id="UP000887563"/>
    </source>
</evidence>
<accession>A0A914L4M8</accession>
<keyword evidence="2" id="KW-1185">Reference proteome</keyword>